<keyword evidence="2" id="KW-1133">Transmembrane helix</keyword>
<evidence type="ECO:0000313" key="5">
    <source>
        <dbReference type="Proteomes" id="UP000746612"/>
    </source>
</evidence>
<feature type="compositionally biased region" description="Low complexity" evidence="1">
    <location>
        <begin position="1"/>
        <end position="15"/>
    </location>
</feature>
<feature type="transmembrane region" description="Helical" evidence="2">
    <location>
        <begin position="627"/>
        <end position="645"/>
    </location>
</feature>
<accession>A0A2H3H310</accession>
<reference evidence="4" key="1">
    <citation type="submission" date="2019-04" db="EMBL/GenBank/DDBJ databases">
        <authorList>
            <person name="Melise S."/>
            <person name="Noan J."/>
            <person name="Okalmin O."/>
        </authorList>
    </citation>
    <scope>NUCLEOTIDE SEQUENCE</scope>
    <source>
        <strain evidence="4">FN9</strain>
    </source>
</reference>
<gene>
    <name evidence="4" type="ORF">FUG_LOCUS220842</name>
    <name evidence="3" type="ORF">MDCFG202_LOCUS170757</name>
</gene>
<dbReference type="Proteomes" id="UP000746612">
    <property type="component" value="Unassembled WGS sequence"/>
</dbReference>
<keyword evidence="2" id="KW-0812">Transmembrane</keyword>
<organism evidence="3 5">
    <name type="scientific">Gibberella zeae</name>
    <name type="common">Wheat head blight fungus</name>
    <name type="synonym">Fusarium graminearum</name>
    <dbReference type="NCBI Taxonomy" id="5518"/>
    <lineage>
        <taxon>Eukaryota</taxon>
        <taxon>Fungi</taxon>
        <taxon>Dikarya</taxon>
        <taxon>Ascomycota</taxon>
        <taxon>Pezizomycotina</taxon>
        <taxon>Sordariomycetes</taxon>
        <taxon>Hypocreomycetidae</taxon>
        <taxon>Hypocreales</taxon>
        <taxon>Nectriaceae</taxon>
        <taxon>Fusarium</taxon>
    </lineage>
</organism>
<name>A0A2H3H310_GIBZA</name>
<keyword evidence="2" id="KW-0472">Membrane</keyword>
<dbReference type="EMBL" id="CAJPIJ010000108">
    <property type="protein sequence ID" value="CAG1978186.1"/>
    <property type="molecule type" value="Genomic_DNA"/>
</dbReference>
<sequence length="824" mass="91208">MGSSSSGSGVKTRSTTSKEHQSNDGRTKEHDTGQGSKSKLGYEVLTIARSLRVITQSDSAGRSKPQRPPSHILLKPPRFGDLSPYGINDDDEKYLWELEVARLIDSLDETQEPLSSSHNHVLPSAIDTLGFDCLEKLSDQMLCALSIYGIDDTMAIAASSVDSIGDRSFNKLQERLGARPEPTHVVRARERVSYEPNYMRYTGNNTAPMVQEKPVPGESIPLASVNDDDAPAYYVLVDYITATLARLILKGFDERQVYWISIIVTTIAKISTKLKVLSHSLPAFGNQSLDRFSVHRRNYWVPTAPALDNPHPDHPPFRNGIRGITTGSSDSYVVNYVSDMASVSTWLFRFIWHILTDLNTRNTRGRSTDEFETSATIFAMGSRNLPTLAYQNRPGHISGSSSIIAVAMYQRAFDLMMDAVKIINENSVAHVQASRNQCTLSIGMKKSFPDQSFRISSMTDIVSIMVVISCMDPSLTEDMVKVCSKLRASTVLPRVSTSVQEYAAFVSLSNLPVQSNSQPLQNSRPLSQSFILHSGNRVLSSLRDRHDTSSRWNFTAVARKELHKSESMRRQVSLSARGWAVEEQAISVSCLKYTVSVMAGCSILVLGGLMAGFFVGSRIDGVDPFNITMFAWIIAGFIILVSKSLRVGEWTWRDFLKGRVTCRSVHELASVTNIDEQGIIMQLLSSEKEWPLILRGPYNSAFSNTGAEGFSIDVKPNIGTLFVSGLLVLEVLMESGPALVCLDLRPQVTAGEGDDSANGDNHGDMPVRVSKNRMVHGQRTPFYALACKNVPQRGEAEKDIVFRQQLVTWEKVIGLYNNPDQSVR</sequence>
<feature type="transmembrane region" description="Helical" evidence="2">
    <location>
        <begin position="593"/>
        <end position="615"/>
    </location>
</feature>
<evidence type="ECO:0000313" key="3">
    <source>
        <dbReference type="EMBL" id="CAG1978186.1"/>
    </source>
</evidence>
<feature type="region of interest" description="Disordered" evidence="1">
    <location>
        <begin position="55"/>
        <end position="78"/>
    </location>
</feature>
<feature type="compositionally biased region" description="Basic and acidic residues" evidence="1">
    <location>
        <begin position="16"/>
        <end position="32"/>
    </location>
</feature>
<feature type="region of interest" description="Disordered" evidence="1">
    <location>
        <begin position="1"/>
        <end position="41"/>
    </location>
</feature>
<evidence type="ECO:0000313" key="4">
    <source>
        <dbReference type="EMBL" id="VIO56604.1"/>
    </source>
</evidence>
<evidence type="ECO:0000256" key="1">
    <source>
        <dbReference type="SAM" id="MobiDB-lite"/>
    </source>
</evidence>
<protein>
    <submittedName>
        <fullName evidence="3">Uncharacterized protein</fullName>
    </submittedName>
</protein>
<reference evidence="3" key="2">
    <citation type="submission" date="2021-03" db="EMBL/GenBank/DDBJ databases">
        <authorList>
            <person name="Alouane T."/>
            <person name="Langin T."/>
            <person name="Bonhomme L."/>
        </authorList>
    </citation>
    <scope>NUCLEOTIDE SEQUENCE</scope>
    <source>
        <strain evidence="3">MDC_Fg202</strain>
    </source>
</reference>
<evidence type="ECO:0000256" key="2">
    <source>
        <dbReference type="SAM" id="Phobius"/>
    </source>
</evidence>
<dbReference type="EMBL" id="CAAKMV010000125">
    <property type="protein sequence ID" value="VIO56604.1"/>
    <property type="molecule type" value="Genomic_DNA"/>
</dbReference>
<dbReference type="AlphaFoldDB" id="A0A2H3H310"/>
<dbReference type="OrthoDB" id="5419219at2759"/>
<proteinExistence type="predicted"/>